<feature type="domain" description="VWFA" evidence="2">
    <location>
        <begin position="233"/>
        <end position="401"/>
    </location>
</feature>
<dbReference type="InterPro" id="IPR002035">
    <property type="entry name" value="VWF_A"/>
</dbReference>
<keyword evidence="4" id="KW-1185">Reference proteome</keyword>
<dbReference type="SMART" id="SM00327">
    <property type="entry name" value="VWA"/>
    <property type="match status" value="1"/>
</dbReference>
<dbReference type="InterPro" id="IPR008912">
    <property type="entry name" value="Uncharacterised_CoxE"/>
</dbReference>
<sequence length="407" mass="42917">MRDDDRGAVTVNAEGGHGAEQVLLGFARALRAAGVAVTHDRATAFLHATSLLGAGSGVAAYRAGRATLCGGPDDLTRFDQVFAAWFGATAVGLPLPRAGTGTGDGAAASTTVPARTGAATEPSTAVLPSGRDAAPAHPGTAHPGTSRTPGVVPVLADDREILRRRDIAGLTAAERRVLAAQLAALRPRPPLRRAARAVPWRRGRPDLHRTLRASLRRAGEPVRVERRRRARVPRRAVLLVDVSGSMRPYAEALLRLAHAVVRSAPPSRAEVFTLGTRLTRVTDALRAADPERALARAGELVPDWAGGTRLAEALAALTDRHGARLRGAVVVICSDGWERGDPAELAARAARLRRLARAVIWVNPHRGKAGYRPVQSGIAAVLPHVDHFLAGHSLATFEEALEVLAHA</sequence>
<organism evidence="3 4">
    <name type="scientific">Myceligenerans salitolerans</name>
    <dbReference type="NCBI Taxonomy" id="1230528"/>
    <lineage>
        <taxon>Bacteria</taxon>
        <taxon>Bacillati</taxon>
        <taxon>Actinomycetota</taxon>
        <taxon>Actinomycetes</taxon>
        <taxon>Micrococcales</taxon>
        <taxon>Promicromonosporaceae</taxon>
        <taxon>Myceligenerans</taxon>
    </lineage>
</organism>
<protein>
    <submittedName>
        <fullName evidence="3">VWA domain-containing protein</fullName>
    </submittedName>
</protein>
<comment type="caution">
    <text evidence="3">The sequence shown here is derived from an EMBL/GenBank/DDBJ whole genome shotgun (WGS) entry which is preliminary data.</text>
</comment>
<dbReference type="RefSeq" id="WP_207274290.1">
    <property type="nucleotide sequence ID" value="NZ_JAFMPK010000025.1"/>
</dbReference>
<dbReference type="InterPro" id="IPR011195">
    <property type="entry name" value="UCP010256"/>
</dbReference>
<dbReference type="InterPro" id="IPR036465">
    <property type="entry name" value="vWFA_dom_sf"/>
</dbReference>
<accession>A0ABS3I5L6</accession>
<dbReference type="EMBL" id="JAFMPK010000025">
    <property type="protein sequence ID" value="MBO0608305.1"/>
    <property type="molecule type" value="Genomic_DNA"/>
</dbReference>
<evidence type="ECO:0000256" key="1">
    <source>
        <dbReference type="SAM" id="MobiDB-lite"/>
    </source>
</evidence>
<evidence type="ECO:0000259" key="2">
    <source>
        <dbReference type="SMART" id="SM00327"/>
    </source>
</evidence>
<name>A0ABS3I5L6_9MICO</name>
<feature type="region of interest" description="Disordered" evidence="1">
    <location>
        <begin position="101"/>
        <end position="151"/>
    </location>
</feature>
<dbReference type="PANTHER" id="PTHR39338">
    <property type="entry name" value="BLL5662 PROTEIN-RELATED"/>
    <property type="match status" value="1"/>
</dbReference>
<reference evidence="4" key="1">
    <citation type="submission" date="2023-07" db="EMBL/GenBank/DDBJ databases">
        <title>Myceligenerans salitolerans sp. nov., a halotolerant actinomycete isolated from a salt lake in Xinjiang, China.</title>
        <authorList>
            <person name="Guan T."/>
        </authorList>
    </citation>
    <scope>NUCLEOTIDE SEQUENCE [LARGE SCALE GENOMIC DNA]</scope>
    <source>
        <strain evidence="4">XHU 5031</strain>
    </source>
</reference>
<gene>
    <name evidence="3" type="ORF">J0911_04605</name>
</gene>
<dbReference type="PANTHER" id="PTHR39338:SF6">
    <property type="entry name" value="BLL5662 PROTEIN"/>
    <property type="match status" value="1"/>
</dbReference>
<feature type="compositionally biased region" description="Low complexity" evidence="1">
    <location>
        <begin position="133"/>
        <end position="145"/>
    </location>
</feature>
<dbReference type="PIRSF" id="PIRSF010256">
    <property type="entry name" value="CoxE_vWa"/>
    <property type="match status" value="1"/>
</dbReference>
<dbReference type="Gene3D" id="3.40.50.410">
    <property type="entry name" value="von Willebrand factor, type A domain"/>
    <property type="match status" value="1"/>
</dbReference>
<evidence type="ECO:0000313" key="3">
    <source>
        <dbReference type="EMBL" id="MBO0608305.1"/>
    </source>
</evidence>
<evidence type="ECO:0000313" key="4">
    <source>
        <dbReference type="Proteomes" id="UP000664617"/>
    </source>
</evidence>
<proteinExistence type="predicted"/>
<dbReference type="Proteomes" id="UP000664617">
    <property type="component" value="Unassembled WGS sequence"/>
</dbReference>
<dbReference type="Pfam" id="PF05762">
    <property type="entry name" value="VWA_CoxE"/>
    <property type="match status" value="1"/>
</dbReference>
<dbReference type="CDD" id="cd00198">
    <property type="entry name" value="vWFA"/>
    <property type="match status" value="1"/>
</dbReference>
<dbReference type="SUPFAM" id="SSF53300">
    <property type="entry name" value="vWA-like"/>
    <property type="match status" value="1"/>
</dbReference>